<evidence type="ECO:0000256" key="3">
    <source>
        <dbReference type="RuleBase" id="RU003476"/>
    </source>
</evidence>
<evidence type="ECO:0000313" key="6">
    <source>
        <dbReference type="Proteomes" id="UP001292084"/>
    </source>
</evidence>
<dbReference type="InterPro" id="IPR000086">
    <property type="entry name" value="NUDIX_hydrolase_dom"/>
</dbReference>
<dbReference type="SUPFAM" id="SSF55811">
    <property type="entry name" value="Nudix"/>
    <property type="match status" value="1"/>
</dbReference>
<dbReference type="EMBL" id="JAXQNN010000003">
    <property type="protein sequence ID" value="MDZ5712750.1"/>
    <property type="molecule type" value="Genomic_DNA"/>
</dbReference>
<dbReference type="GO" id="GO:0016787">
    <property type="term" value="F:hydrolase activity"/>
    <property type="evidence" value="ECO:0007669"/>
    <property type="project" value="UniProtKB-KW"/>
</dbReference>
<evidence type="ECO:0000259" key="4">
    <source>
        <dbReference type="PROSITE" id="PS51462"/>
    </source>
</evidence>
<sequence length="135" mass="15296">MKKWSGAAAVCLNENNEVLMVKSFGSDAWAVPSGGMEEGETPEECCAREVMEETGYEIEIMGQLFFKKAVIKGYQVETYYFNVKKLKNSSGINDPDKTIEKTAWMSQTQIENVNHVYPEDKNLLKSVMKRVDVQN</sequence>
<dbReference type="PROSITE" id="PS51462">
    <property type="entry name" value="NUDIX"/>
    <property type="match status" value="1"/>
</dbReference>
<keyword evidence="6" id="KW-1185">Reference proteome</keyword>
<evidence type="ECO:0000256" key="2">
    <source>
        <dbReference type="ARBA" id="ARBA00022801"/>
    </source>
</evidence>
<proteinExistence type="inferred from homology"/>
<dbReference type="PANTHER" id="PTHR43046:SF2">
    <property type="entry name" value="8-OXO-DGTP DIPHOSPHATASE-RELATED"/>
    <property type="match status" value="1"/>
</dbReference>
<reference evidence="5 6" key="1">
    <citation type="submission" date="2023-12" db="EMBL/GenBank/DDBJ databases">
        <title>Jeotgalibacillus haloalkaliphilus sp. nov., a novel salt-tolerant bacteria, isolated from the estuary of the Fenhe River into the Yellow River.</title>
        <authorList>
            <person name="Li Y."/>
        </authorList>
    </citation>
    <scope>NUCLEOTIDE SEQUENCE [LARGE SCALE GENOMIC DNA]</scope>
    <source>
        <strain evidence="5 6">HH7-29</strain>
    </source>
</reference>
<dbReference type="Pfam" id="PF00293">
    <property type="entry name" value="NUDIX"/>
    <property type="match status" value="1"/>
</dbReference>
<dbReference type="InterPro" id="IPR015797">
    <property type="entry name" value="NUDIX_hydrolase-like_dom_sf"/>
</dbReference>
<dbReference type="PANTHER" id="PTHR43046">
    <property type="entry name" value="GDP-MANNOSE MANNOSYL HYDROLASE"/>
    <property type="match status" value="1"/>
</dbReference>
<dbReference type="PRINTS" id="PR00502">
    <property type="entry name" value="NUDIXFAMILY"/>
</dbReference>
<name>A0ABU5KNK0_9BACL</name>
<gene>
    <name evidence="5" type="ORF">UFB30_10975</name>
</gene>
<comment type="caution">
    <text evidence="5">The sequence shown here is derived from an EMBL/GenBank/DDBJ whole genome shotgun (WGS) entry which is preliminary data.</text>
</comment>
<feature type="domain" description="Nudix hydrolase" evidence="4">
    <location>
        <begin position="2"/>
        <end position="129"/>
    </location>
</feature>
<dbReference type="Proteomes" id="UP001292084">
    <property type="component" value="Unassembled WGS sequence"/>
</dbReference>
<evidence type="ECO:0000313" key="5">
    <source>
        <dbReference type="EMBL" id="MDZ5712750.1"/>
    </source>
</evidence>
<keyword evidence="2 3" id="KW-0378">Hydrolase</keyword>
<comment type="cofactor">
    <cofactor evidence="1">
        <name>Mg(2+)</name>
        <dbReference type="ChEBI" id="CHEBI:18420"/>
    </cofactor>
</comment>
<dbReference type="InterPro" id="IPR020084">
    <property type="entry name" value="NUDIX_hydrolase_CS"/>
</dbReference>
<accession>A0ABU5KNK0</accession>
<dbReference type="PROSITE" id="PS00893">
    <property type="entry name" value="NUDIX_BOX"/>
    <property type="match status" value="1"/>
</dbReference>
<dbReference type="Gene3D" id="3.90.79.10">
    <property type="entry name" value="Nucleoside Triphosphate Pyrophosphohydrolase"/>
    <property type="match status" value="1"/>
</dbReference>
<dbReference type="InterPro" id="IPR020476">
    <property type="entry name" value="Nudix_hydrolase"/>
</dbReference>
<dbReference type="CDD" id="cd02883">
    <property type="entry name" value="NUDIX_Hydrolase"/>
    <property type="match status" value="1"/>
</dbReference>
<evidence type="ECO:0000256" key="1">
    <source>
        <dbReference type="ARBA" id="ARBA00001946"/>
    </source>
</evidence>
<dbReference type="EC" id="3.6.-.-" evidence="5"/>
<protein>
    <submittedName>
        <fullName evidence="5">NUDIX hydrolase</fullName>
        <ecNumber evidence="5">3.6.-.-</ecNumber>
    </submittedName>
</protein>
<organism evidence="5 6">
    <name type="scientific">Jeotgalibacillus haloalkalitolerans</name>
    <dbReference type="NCBI Taxonomy" id="3104292"/>
    <lineage>
        <taxon>Bacteria</taxon>
        <taxon>Bacillati</taxon>
        <taxon>Bacillota</taxon>
        <taxon>Bacilli</taxon>
        <taxon>Bacillales</taxon>
        <taxon>Caryophanaceae</taxon>
        <taxon>Jeotgalibacillus</taxon>
    </lineage>
</organism>
<dbReference type="RefSeq" id="WP_322421729.1">
    <property type="nucleotide sequence ID" value="NZ_JAXQNN010000003.1"/>
</dbReference>
<comment type="similarity">
    <text evidence="3">Belongs to the Nudix hydrolase family.</text>
</comment>